<feature type="transmembrane region" description="Helical" evidence="1">
    <location>
        <begin position="45"/>
        <end position="65"/>
    </location>
</feature>
<reference evidence="2 3" key="1">
    <citation type="submission" date="2024-06" db="EMBL/GenBank/DDBJ databases">
        <title>Genomic Encyclopedia of Type Strains, Phase IV (KMG-IV): sequencing the most valuable type-strain genomes for metagenomic binning, comparative biology and taxonomic classification.</title>
        <authorList>
            <person name="Goeker M."/>
        </authorList>
    </citation>
    <scope>NUCLEOTIDE SEQUENCE [LARGE SCALE GENOMIC DNA]</scope>
    <source>
        <strain evidence="2 3">DSM 26128</strain>
    </source>
</reference>
<evidence type="ECO:0000313" key="3">
    <source>
        <dbReference type="Proteomes" id="UP001549099"/>
    </source>
</evidence>
<feature type="transmembrane region" description="Helical" evidence="1">
    <location>
        <begin position="20"/>
        <end position="39"/>
    </location>
</feature>
<keyword evidence="1" id="KW-0472">Membrane</keyword>
<dbReference type="Proteomes" id="UP001549099">
    <property type="component" value="Unassembled WGS sequence"/>
</dbReference>
<protein>
    <submittedName>
        <fullName evidence="2">Polyferredoxin</fullName>
    </submittedName>
</protein>
<dbReference type="EMBL" id="JBEPLW010000026">
    <property type="protein sequence ID" value="MET3576538.1"/>
    <property type="molecule type" value="Genomic_DNA"/>
</dbReference>
<keyword evidence="1" id="KW-0812">Transmembrane</keyword>
<organism evidence="2 3">
    <name type="scientific">Bhargavaea ullalensis</name>
    <dbReference type="NCBI Taxonomy" id="1265685"/>
    <lineage>
        <taxon>Bacteria</taxon>
        <taxon>Bacillati</taxon>
        <taxon>Bacillota</taxon>
        <taxon>Bacilli</taxon>
        <taxon>Bacillales</taxon>
        <taxon>Caryophanaceae</taxon>
        <taxon>Bhargavaea</taxon>
    </lineage>
</organism>
<evidence type="ECO:0000313" key="2">
    <source>
        <dbReference type="EMBL" id="MET3576538.1"/>
    </source>
</evidence>
<evidence type="ECO:0000256" key="1">
    <source>
        <dbReference type="SAM" id="Phobius"/>
    </source>
</evidence>
<comment type="caution">
    <text evidence="2">The sequence shown here is derived from an EMBL/GenBank/DDBJ whole genome shotgun (WGS) entry which is preliminary data.</text>
</comment>
<name>A0ABV2GE12_9BACL</name>
<keyword evidence="1" id="KW-1133">Transmembrane helix</keyword>
<gene>
    <name evidence="2" type="ORF">ABID49_002467</name>
</gene>
<keyword evidence="3" id="KW-1185">Reference proteome</keyword>
<proteinExistence type="predicted"/>
<sequence>MKAINKKRLKAYIRKHPYVLTTFFFTVWLYAMISLILQFKTSPSPRISTFLLTVYATVVLYFSVFERKDT</sequence>
<accession>A0ABV2GE12</accession>